<dbReference type="InterPro" id="IPR001123">
    <property type="entry name" value="LeuE-type"/>
</dbReference>
<feature type="transmembrane region" description="Helical" evidence="6">
    <location>
        <begin position="150"/>
        <end position="171"/>
    </location>
</feature>
<keyword evidence="5 6" id="KW-0472">Membrane</keyword>
<evidence type="ECO:0000256" key="5">
    <source>
        <dbReference type="ARBA" id="ARBA00023136"/>
    </source>
</evidence>
<reference evidence="7" key="2">
    <citation type="submission" date="2020-09" db="EMBL/GenBank/DDBJ databases">
        <authorList>
            <person name="Sun Q."/>
            <person name="Zhou Y."/>
        </authorList>
    </citation>
    <scope>NUCLEOTIDE SEQUENCE</scope>
    <source>
        <strain evidence="7">CGMCC 1.15179</strain>
    </source>
</reference>
<comment type="subcellular location">
    <subcellularLocation>
        <location evidence="1">Cell membrane</location>
        <topology evidence="1">Multi-pass membrane protein</topology>
    </subcellularLocation>
</comment>
<protein>
    <submittedName>
        <fullName evidence="7">Lysine transporter LysE</fullName>
    </submittedName>
</protein>
<dbReference type="Proteomes" id="UP000625210">
    <property type="component" value="Unassembled WGS sequence"/>
</dbReference>
<proteinExistence type="predicted"/>
<keyword evidence="8" id="KW-1185">Reference proteome</keyword>
<keyword evidence="4 6" id="KW-1133">Transmembrane helix</keyword>
<sequence length="209" mass="23419">MNYMDFGIWITVLTIGVLVVLSPGPNWAVTIKNSLHSKKTGFSTVFGMAAWTLIHIFYCLIGIGIVVTKSIILFNCIKWAGAIYLIYIGIKSVLTKKSNNNVLGTYKAISVRKAFVNGFLTDLLNPKATLFYLALFTQVINPETPVIVQFFYGSTVMIIELVWYSMMVIFLTHKVIRNGFLSISHWVERVTGTILIVLGFRLALSKVNN</sequence>
<reference evidence="7" key="1">
    <citation type="journal article" date="2014" name="Int. J. Syst. Evol. Microbiol.">
        <title>Complete genome sequence of Corynebacterium casei LMG S-19264T (=DSM 44701T), isolated from a smear-ripened cheese.</title>
        <authorList>
            <consortium name="US DOE Joint Genome Institute (JGI-PGF)"/>
            <person name="Walter F."/>
            <person name="Albersmeier A."/>
            <person name="Kalinowski J."/>
            <person name="Ruckert C."/>
        </authorList>
    </citation>
    <scope>NUCLEOTIDE SEQUENCE</scope>
    <source>
        <strain evidence="7">CGMCC 1.15179</strain>
    </source>
</reference>
<evidence type="ECO:0000256" key="1">
    <source>
        <dbReference type="ARBA" id="ARBA00004651"/>
    </source>
</evidence>
<organism evidence="7 8">
    <name type="scientific">Marinithermofilum abyssi</name>
    <dbReference type="NCBI Taxonomy" id="1571185"/>
    <lineage>
        <taxon>Bacteria</taxon>
        <taxon>Bacillati</taxon>
        <taxon>Bacillota</taxon>
        <taxon>Bacilli</taxon>
        <taxon>Bacillales</taxon>
        <taxon>Thermoactinomycetaceae</taxon>
        <taxon>Marinithermofilum</taxon>
    </lineage>
</organism>
<dbReference type="PANTHER" id="PTHR30086:SF20">
    <property type="entry name" value="ARGININE EXPORTER PROTEIN ARGO-RELATED"/>
    <property type="match status" value="1"/>
</dbReference>
<evidence type="ECO:0000256" key="3">
    <source>
        <dbReference type="ARBA" id="ARBA00022692"/>
    </source>
</evidence>
<dbReference type="PANTHER" id="PTHR30086">
    <property type="entry name" value="ARGININE EXPORTER PROTEIN ARGO"/>
    <property type="match status" value="1"/>
</dbReference>
<feature type="transmembrane region" description="Helical" evidence="6">
    <location>
        <begin position="6"/>
        <end position="29"/>
    </location>
</feature>
<dbReference type="AlphaFoldDB" id="A0A8J2YE08"/>
<feature type="transmembrane region" description="Helical" evidence="6">
    <location>
        <begin position="71"/>
        <end position="90"/>
    </location>
</feature>
<dbReference type="GO" id="GO:0005886">
    <property type="term" value="C:plasma membrane"/>
    <property type="evidence" value="ECO:0007669"/>
    <property type="project" value="UniProtKB-SubCell"/>
</dbReference>
<name>A0A8J2YE08_9BACL</name>
<dbReference type="EMBL" id="BMHQ01000005">
    <property type="protein sequence ID" value="GGE16260.1"/>
    <property type="molecule type" value="Genomic_DNA"/>
</dbReference>
<keyword evidence="3 6" id="KW-0812">Transmembrane</keyword>
<dbReference type="Pfam" id="PF01810">
    <property type="entry name" value="LysE"/>
    <property type="match status" value="1"/>
</dbReference>
<evidence type="ECO:0000256" key="6">
    <source>
        <dbReference type="SAM" id="Phobius"/>
    </source>
</evidence>
<keyword evidence="2" id="KW-1003">Cell membrane</keyword>
<evidence type="ECO:0000256" key="2">
    <source>
        <dbReference type="ARBA" id="ARBA00022475"/>
    </source>
</evidence>
<evidence type="ECO:0000313" key="8">
    <source>
        <dbReference type="Proteomes" id="UP000625210"/>
    </source>
</evidence>
<comment type="caution">
    <text evidence="7">The sequence shown here is derived from an EMBL/GenBank/DDBJ whole genome shotgun (WGS) entry which is preliminary data.</text>
</comment>
<accession>A0A8J2YE08</accession>
<gene>
    <name evidence="7" type="ORF">GCM10011571_17420</name>
</gene>
<evidence type="ECO:0000313" key="7">
    <source>
        <dbReference type="EMBL" id="GGE16260.1"/>
    </source>
</evidence>
<evidence type="ECO:0000256" key="4">
    <source>
        <dbReference type="ARBA" id="ARBA00022989"/>
    </source>
</evidence>
<feature type="transmembrane region" description="Helical" evidence="6">
    <location>
        <begin position="183"/>
        <end position="204"/>
    </location>
</feature>
<feature type="transmembrane region" description="Helical" evidence="6">
    <location>
        <begin position="41"/>
        <end position="65"/>
    </location>
</feature>
<dbReference type="PIRSF" id="PIRSF006324">
    <property type="entry name" value="LeuE"/>
    <property type="match status" value="1"/>
</dbReference>
<dbReference type="GO" id="GO:0015171">
    <property type="term" value="F:amino acid transmembrane transporter activity"/>
    <property type="evidence" value="ECO:0007669"/>
    <property type="project" value="TreeGrafter"/>
</dbReference>